<evidence type="ECO:0000256" key="1">
    <source>
        <dbReference type="ARBA" id="ARBA00004123"/>
    </source>
</evidence>
<dbReference type="PANTHER" id="PTHR45654:SF93">
    <property type="entry name" value="HOMEOBOX-LEUCINE ZIPPER PROTEIN HDG2-RELATED"/>
    <property type="match status" value="1"/>
</dbReference>
<dbReference type="SMART" id="SM00389">
    <property type="entry name" value="HOX"/>
    <property type="match status" value="1"/>
</dbReference>
<evidence type="ECO:0000313" key="5">
    <source>
        <dbReference type="EMBL" id="KAL0444082.1"/>
    </source>
</evidence>
<protein>
    <submittedName>
        <fullName evidence="5">Homeobox-leucine zipper protein ROC2</fullName>
    </submittedName>
</protein>
<dbReference type="GO" id="GO:0003677">
    <property type="term" value="F:DNA binding"/>
    <property type="evidence" value="ECO:0007669"/>
    <property type="project" value="UniProtKB-KW"/>
</dbReference>
<keyword evidence="2 5" id="KW-0371">Homeobox</keyword>
<dbReference type="InterPro" id="IPR042160">
    <property type="entry name" value="HD-Zip_IV"/>
</dbReference>
<feature type="non-terminal residue" evidence="5">
    <location>
        <position position="187"/>
    </location>
</feature>
<dbReference type="InterPro" id="IPR009057">
    <property type="entry name" value="Homeodomain-like_sf"/>
</dbReference>
<feature type="domain" description="Homeobox" evidence="4">
    <location>
        <begin position="39"/>
        <end position="97"/>
    </location>
</feature>
<name>A0AAW2WQV6_9LAMI</name>
<reference evidence="5" key="2">
    <citation type="journal article" date="2024" name="Plant">
        <title>Genomic evolution and insights into agronomic trait innovations of Sesamum species.</title>
        <authorList>
            <person name="Miao H."/>
            <person name="Wang L."/>
            <person name="Qu L."/>
            <person name="Liu H."/>
            <person name="Sun Y."/>
            <person name="Le M."/>
            <person name="Wang Q."/>
            <person name="Wei S."/>
            <person name="Zheng Y."/>
            <person name="Lin W."/>
            <person name="Duan Y."/>
            <person name="Cao H."/>
            <person name="Xiong S."/>
            <person name="Wang X."/>
            <person name="Wei L."/>
            <person name="Li C."/>
            <person name="Ma Q."/>
            <person name="Ju M."/>
            <person name="Zhao R."/>
            <person name="Li G."/>
            <person name="Mu C."/>
            <person name="Tian Q."/>
            <person name="Mei H."/>
            <person name="Zhang T."/>
            <person name="Gao T."/>
            <person name="Zhang H."/>
        </authorList>
    </citation>
    <scope>NUCLEOTIDE SEQUENCE</scope>
    <source>
        <strain evidence="5">KEN1</strain>
    </source>
</reference>
<keyword evidence="2" id="KW-0539">Nucleus</keyword>
<evidence type="ECO:0000259" key="4">
    <source>
        <dbReference type="SMART" id="SM00389"/>
    </source>
</evidence>
<dbReference type="GO" id="GO:0005634">
    <property type="term" value="C:nucleus"/>
    <property type="evidence" value="ECO:0007669"/>
    <property type="project" value="UniProtKB-SubCell"/>
</dbReference>
<organism evidence="5">
    <name type="scientific">Sesamum latifolium</name>
    <dbReference type="NCBI Taxonomy" id="2727402"/>
    <lineage>
        <taxon>Eukaryota</taxon>
        <taxon>Viridiplantae</taxon>
        <taxon>Streptophyta</taxon>
        <taxon>Embryophyta</taxon>
        <taxon>Tracheophyta</taxon>
        <taxon>Spermatophyta</taxon>
        <taxon>Magnoliopsida</taxon>
        <taxon>eudicotyledons</taxon>
        <taxon>Gunneridae</taxon>
        <taxon>Pentapetalae</taxon>
        <taxon>asterids</taxon>
        <taxon>lamiids</taxon>
        <taxon>Lamiales</taxon>
        <taxon>Pedaliaceae</taxon>
        <taxon>Sesamum</taxon>
    </lineage>
</organism>
<dbReference type="SUPFAM" id="SSF46689">
    <property type="entry name" value="Homeodomain-like"/>
    <property type="match status" value="1"/>
</dbReference>
<comment type="subcellular location">
    <subcellularLocation>
        <location evidence="1 2">Nucleus</location>
    </subcellularLocation>
</comment>
<gene>
    <name evidence="5" type="ORF">Slati_2130900</name>
</gene>
<feature type="region of interest" description="Disordered" evidence="3">
    <location>
        <begin position="1"/>
        <end position="25"/>
    </location>
</feature>
<keyword evidence="2 5" id="KW-0238">DNA-binding</keyword>
<dbReference type="PANTHER" id="PTHR45654">
    <property type="entry name" value="HOMEOBOX-LEUCINE ZIPPER PROTEIN MERISTEM L1"/>
    <property type="match status" value="1"/>
</dbReference>
<dbReference type="Gene3D" id="1.10.10.60">
    <property type="entry name" value="Homeodomain-like"/>
    <property type="match status" value="1"/>
</dbReference>
<sequence>MNLTASGGDESQKTGDDGINNKSSCENVDNIAISNQELKRKHYHRHTPQQIQEMEAVHISNNNQRKELSDKLGLRLLQVKFLFQNKRTQLKTENDELRAENMMYQEALTNACIRACGRAIVVGISSIEHHLRVENAQLRKQIDDLATFVVKLIGKPSMDDATIPSSTDSPTIYIEVVRRIKEKHRIE</sequence>
<dbReference type="InterPro" id="IPR001356">
    <property type="entry name" value="HD"/>
</dbReference>
<accession>A0AAW2WQV6</accession>
<dbReference type="EMBL" id="JACGWN010000007">
    <property type="protein sequence ID" value="KAL0444082.1"/>
    <property type="molecule type" value="Genomic_DNA"/>
</dbReference>
<comment type="caution">
    <text evidence="5">The sequence shown here is derived from an EMBL/GenBank/DDBJ whole genome shotgun (WGS) entry which is preliminary data.</text>
</comment>
<proteinExistence type="predicted"/>
<dbReference type="AlphaFoldDB" id="A0AAW2WQV6"/>
<dbReference type="CDD" id="cd00086">
    <property type="entry name" value="homeodomain"/>
    <property type="match status" value="1"/>
</dbReference>
<dbReference type="Pfam" id="PF00046">
    <property type="entry name" value="Homeodomain"/>
    <property type="match status" value="1"/>
</dbReference>
<evidence type="ECO:0000256" key="2">
    <source>
        <dbReference type="RuleBase" id="RU000682"/>
    </source>
</evidence>
<reference evidence="5" key="1">
    <citation type="submission" date="2020-06" db="EMBL/GenBank/DDBJ databases">
        <authorList>
            <person name="Li T."/>
            <person name="Hu X."/>
            <person name="Zhang T."/>
            <person name="Song X."/>
            <person name="Zhang H."/>
            <person name="Dai N."/>
            <person name="Sheng W."/>
            <person name="Hou X."/>
            <person name="Wei L."/>
        </authorList>
    </citation>
    <scope>NUCLEOTIDE SEQUENCE</scope>
    <source>
        <strain evidence="5">KEN1</strain>
        <tissue evidence="5">Leaf</tissue>
    </source>
</reference>
<evidence type="ECO:0000256" key="3">
    <source>
        <dbReference type="SAM" id="MobiDB-lite"/>
    </source>
</evidence>